<dbReference type="InterPro" id="IPR006207">
    <property type="entry name" value="Cys_knot_C"/>
</dbReference>
<feature type="region of interest" description="Disordered" evidence="5">
    <location>
        <begin position="434"/>
        <end position="500"/>
    </location>
</feature>
<feature type="compositionally biased region" description="Basic and acidic residues" evidence="5">
    <location>
        <begin position="434"/>
        <end position="447"/>
    </location>
</feature>
<dbReference type="Proteomes" id="UP001627154">
    <property type="component" value="Unassembled WGS sequence"/>
</dbReference>
<evidence type="ECO:0000256" key="4">
    <source>
        <dbReference type="ARBA" id="ARBA00023157"/>
    </source>
</evidence>
<proteinExistence type="predicted"/>
<feature type="compositionally biased region" description="Low complexity" evidence="5">
    <location>
        <begin position="353"/>
        <end position="366"/>
    </location>
</feature>
<organism evidence="7 8">
    <name type="scientific">Trichogramma kaykai</name>
    <dbReference type="NCBI Taxonomy" id="54128"/>
    <lineage>
        <taxon>Eukaryota</taxon>
        <taxon>Metazoa</taxon>
        <taxon>Ecdysozoa</taxon>
        <taxon>Arthropoda</taxon>
        <taxon>Hexapoda</taxon>
        <taxon>Insecta</taxon>
        <taxon>Pterygota</taxon>
        <taxon>Neoptera</taxon>
        <taxon>Endopterygota</taxon>
        <taxon>Hymenoptera</taxon>
        <taxon>Apocrita</taxon>
        <taxon>Proctotrupomorpha</taxon>
        <taxon>Chalcidoidea</taxon>
        <taxon>Trichogrammatidae</taxon>
        <taxon>Trichogramma</taxon>
    </lineage>
</organism>
<evidence type="ECO:0000256" key="3">
    <source>
        <dbReference type="ARBA" id="ARBA00022729"/>
    </source>
</evidence>
<dbReference type="PANTHER" id="PTHR15283">
    <property type="entry name" value="GREMLIN 1"/>
    <property type="match status" value="1"/>
</dbReference>
<accession>A0ABD2VTS5</accession>
<keyword evidence="2" id="KW-0964">Secreted</keyword>
<dbReference type="GO" id="GO:0005576">
    <property type="term" value="C:extracellular region"/>
    <property type="evidence" value="ECO:0007669"/>
    <property type="project" value="UniProtKB-SubCell"/>
</dbReference>
<evidence type="ECO:0000313" key="7">
    <source>
        <dbReference type="EMBL" id="KAL3383928.1"/>
    </source>
</evidence>
<dbReference type="PANTHER" id="PTHR15283:SF5">
    <property type="entry name" value="NEUROBLASTOMA SUPPRESSOR OF TUMORIGENICITY 1"/>
    <property type="match status" value="1"/>
</dbReference>
<dbReference type="InterPro" id="IPR029034">
    <property type="entry name" value="Cystine-knot_cytokine"/>
</dbReference>
<dbReference type="Gene3D" id="2.10.90.10">
    <property type="entry name" value="Cystine-knot cytokines"/>
    <property type="match status" value="1"/>
</dbReference>
<keyword evidence="4" id="KW-1015">Disulfide bond</keyword>
<feature type="compositionally biased region" description="Low complexity" evidence="5">
    <location>
        <begin position="246"/>
        <end position="258"/>
    </location>
</feature>
<evidence type="ECO:0000256" key="2">
    <source>
        <dbReference type="ARBA" id="ARBA00022525"/>
    </source>
</evidence>
<feature type="compositionally biased region" description="Basic and acidic residues" evidence="5">
    <location>
        <begin position="259"/>
        <end position="275"/>
    </location>
</feature>
<evidence type="ECO:0000256" key="1">
    <source>
        <dbReference type="ARBA" id="ARBA00004613"/>
    </source>
</evidence>
<reference evidence="7 8" key="1">
    <citation type="journal article" date="2024" name="bioRxiv">
        <title>A reference genome for Trichogramma kaykai: A tiny desert-dwelling parasitoid wasp with competing sex-ratio distorters.</title>
        <authorList>
            <person name="Culotta J."/>
            <person name="Lindsey A.R."/>
        </authorList>
    </citation>
    <scope>NUCLEOTIDE SEQUENCE [LARGE SCALE GENOMIC DNA]</scope>
    <source>
        <strain evidence="7 8">KSX58</strain>
    </source>
</reference>
<evidence type="ECO:0000256" key="5">
    <source>
        <dbReference type="SAM" id="MobiDB-lite"/>
    </source>
</evidence>
<feature type="region of interest" description="Disordered" evidence="5">
    <location>
        <begin position="216"/>
        <end position="371"/>
    </location>
</feature>
<gene>
    <name evidence="7" type="ORF">TKK_020277</name>
</gene>
<comment type="caution">
    <text evidence="7">The sequence shown here is derived from an EMBL/GenBank/DDBJ whole genome shotgun (WGS) entry which is preliminary data.</text>
</comment>
<name>A0ABD2VTS5_9HYME</name>
<dbReference type="AlphaFoldDB" id="A0ABD2VTS5"/>
<protein>
    <recommendedName>
        <fullName evidence="6">CTCK domain-containing protein</fullName>
    </recommendedName>
</protein>
<feature type="region of interest" description="Disordered" evidence="5">
    <location>
        <begin position="542"/>
        <end position="562"/>
    </location>
</feature>
<feature type="domain" description="CTCK" evidence="6">
    <location>
        <begin position="97"/>
        <end position="187"/>
    </location>
</feature>
<evidence type="ECO:0000259" key="6">
    <source>
        <dbReference type="SMART" id="SM00041"/>
    </source>
</evidence>
<comment type="subcellular location">
    <subcellularLocation>
        <location evidence="1">Secreted</location>
    </subcellularLocation>
</comment>
<dbReference type="Pfam" id="PF03045">
    <property type="entry name" value="DAN"/>
    <property type="match status" value="1"/>
</dbReference>
<dbReference type="EMBL" id="JBJJXI010000181">
    <property type="protein sequence ID" value="KAL3383928.1"/>
    <property type="molecule type" value="Genomic_DNA"/>
</dbReference>
<feature type="compositionally biased region" description="Low complexity" evidence="5">
    <location>
        <begin position="277"/>
        <end position="298"/>
    </location>
</feature>
<evidence type="ECO:0000313" key="8">
    <source>
        <dbReference type="Proteomes" id="UP001627154"/>
    </source>
</evidence>
<keyword evidence="3" id="KW-0732">Signal</keyword>
<keyword evidence="8" id="KW-1185">Reference proteome</keyword>
<dbReference type="SMART" id="SM00041">
    <property type="entry name" value="CT"/>
    <property type="match status" value="1"/>
</dbReference>
<sequence length="562" mass="62763">MHRRTKKNKAKSLYACMWGREGRPWALKRCALHTTEEKNRTKGSRDRQLHTSMGQLGNFGALLAFLVLAQSSLSSAHREHKVHNIVLYPDKESWCKTTPIKQVVTWPSCAPQELDNNVCVGACFSYMVPHSEPSAPGDLIRPYCDSCQPLDSVWHTVTLDCKDKDDQPTTMQKKVQIITNCSCSSCTESSRIKPDFDSLLQSLELAHAALQFRGAAAAAARRQQHKQEQQQQQPQETPTDQPPMYQPAQAEPPQTQEQLQREEQQQQQHHEHHETVQSSTEAEQQQQQQQQQQQSTQAPSVISAPEVVAASESVPREPAPVVVDPAKQQQQQQSSDEAPAAGLQGATHGTGSNNETPDLLLNPNLNGSSSYTAAARHGGLLANERFVKLFKQLKDSYQPKDKLEKLEKLEGIDKLEKLEKIELLSQLTELLHKYSAQEEPNESREGSSDDDEGAEPKSSMMLDQLLQLVPRASSSLPPPPPPADPKDDEDDEEVPSLSDQQLRVAEALQHRGHSLLLDSDVKEKIDVASDYLHPALEGQEISYHDNHVDKTKKKSEDEFAVE</sequence>
<dbReference type="InterPro" id="IPR004133">
    <property type="entry name" value="DAN_dom"/>
</dbReference>